<evidence type="ECO:0000259" key="2">
    <source>
        <dbReference type="PROSITE" id="PS51819"/>
    </source>
</evidence>
<dbReference type="GO" id="GO:0046872">
    <property type="term" value="F:metal ion binding"/>
    <property type="evidence" value="ECO:0007669"/>
    <property type="project" value="UniProtKB-KW"/>
</dbReference>
<organism evidence="3 4">
    <name type="scientific">Listeria grayi DSM 20601</name>
    <dbReference type="NCBI Taxonomy" id="525367"/>
    <lineage>
        <taxon>Bacteria</taxon>
        <taxon>Bacillati</taxon>
        <taxon>Bacillota</taxon>
        <taxon>Bacilli</taxon>
        <taxon>Bacillales</taxon>
        <taxon>Listeriaceae</taxon>
        <taxon>Listeria</taxon>
    </lineage>
</organism>
<name>D7V0A2_LISGR</name>
<evidence type="ECO:0000313" key="4">
    <source>
        <dbReference type="Proteomes" id="UP000010119"/>
    </source>
</evidence>
<dbReference type="InterPro" id="IPR004360">
    <property type="entry name" value="Glyas_Fos-R_dOase_dom"/>
</dbReference>
<dbReference type="PANTHER" id="PTHR43279:SF1">
    <property type="entry name" value="CATECHOL-2,3-DIOXYGENASE"/>
    <property type="match status" value="1"/>
</dbReference>
<proteinExistence type="predicted"/>
<evidence type="ECO:0000313" key="3">
    <source>
        <dbReference type="EMBL" id="EFI82995.1"/>
    </source>
</evidence>
<sequence length="295" mass="32828">MEKLPFYVLIEQKELSAMSGIQTLQLGTVYLKAKSKEKMRRFYQEIMGLRVLSDNEKEVLLGADEARGLVHISQLEAGEISSSPRTGLYHTAFLLPSRQDLANLLVHIAQTKYPLDGAGDHIYSEAIYFRDVEGNGIEIYADRPQAEWQRAENGDLPMATNEVDIDGLLAEADHAPFEQIAAGTIIGHVHLQVADIEKTETFYQGLLGLNLTTTIPSARFFAAGTYHHHLGTNVWSGRNLSPRQDNETGLDFFTIHTPQHETVKTLLAETGYPIVESATGFFTEDPNGIRIFIGK</sequence>
<feature type="domain" description="VOC" evidence="2">
    <location>
        <begin position="25"/>
        <end position="142"/>
    </location>
</feature>
<dbReference type="EMBL" id="ACCR02000005">
    <property type="protein sequence ID" value="EFI82995.1"/>
    <property type="molecule type" value="Genomic_DNA"/>
</dbReference>
<gene>
    <name evidence="3" type="ORF">HMPREF0556_11680</name>
</gene>
<dbReference type="Proteomes" id="UP000010119">
    <property type="component" value="Unassembled WGS sequence"/>
</dbReference>
<dbReference type="PANTHER" id="PTHR43279">
    <property type="entry name" value="CATECHOL-2,3-DIOXYGENASE"/>
    <property type="match status" value="1"/>
</dbReference>
<accession>D7V0A2</accession>
<reference evidence="3" key="1">
    <citation type="submission" date="2010-06" db="EMBL/GenBank/DDBJ databases">
        <authorList>
            <person name="Muzny D."/>
            <person name="Qin X."/>
            <person name="Buhay C."/>
            <person name="Dugan-Rocha S."/>
            <person name="Ding Y."/>
            <person name="Chen G."/>
            <person name="Hawes A."/>
            <person name="Holder M."/>
            <person name="Jhangiani S."/>
            <person name="Johnson A."/>
            <person name="Khan Z."/>
            <person name="Li Z."/>
            <person name="Liu W."/>
            <person name="Liu X."/>
            <person name="Perez L."/>
            <person name="Shen H."/>
            <person name="Wang Q."/>
            <person name="Watt J."/>
            <person name="Xi L."/>
            <person name="Xin Y."/>
            <person name="Zhou J."/>
            <person name="Deng J."/>
            <person name="Jiang H."/>
            <person name="Liu Y."/>
            <person name="Qu J."/>
            <person name="Song X.-Z."/>
            <person name="Zhang L."/>
            <person name="Villasana D."/>
            <person name="Johnson A."/>
            <person name="Liu J."/>
            <person name="Liyanage D."/>
            <person name="Lorensuhewa L."/>
            <person name="Robinson T."/>
            <person name="Song A."/>
            <person name="Song B.-B."/>
            <person name="Dinh H."/>
            <person name="Thornton R."/>
            <person name="Coyle M."/>
            <person name="Francisco L."/>
            <person name="Jackson L."/>
            <person name="Javaid M."/>
            <person name="Korchina V."/>
            <person name="Kovar C."/>
            <person name="Mata R."/>
            <person name="Mathew T."/>
            <person name="Ngo R."/>
            <person name="Nguyen L."/>
            <person name="Nguyen N."/>
            <person name="Okwuonu G."/>
            <person name="Ongeri F."/>
            <person name="Pham C."/>
            <person name="Simmons D."/>
            <person name="Wilczek-Boney K."/>
            <person name="Hale W."/>
            <person name="Jakkamsetti A."/>
            <person name="Pham P."/>
            <person name="Ruth R."/>
            <person name="San Lucas F."/>
            <person name="Warren J."/>
            <person name="Zhang J."/>
            <person name="Zhao Z."/>
            <person name="Zhou C."/>
            <person name="Zhu D."/>
            <person name="Lee S."/>
            <person name="Bess C."/>
            <person name="Blankenburg K."/>
            <person name="Forbes L."/>
            <person name="Fu Q."/>
            <person name="Gubbala S."/>
            <person name="Hirani K."/>
            <person name="Jayaseelan J.C."/>
            <person name="Lara F."/>
            <person name="Munidasa M."/>
            <person name="Palculict T."/>
            <person name="Patil S."/>
            <person name="Pu L.-L."/>
            <person name="Saada N."/>
            <person name="Tang L."/>
            <person name="Weissenberger G."/>
            <person name="Zhu Y."/>
            <person name="Hemphill L."/>
            <person name="Shang Y."/>
            <person name="Youmans B."/>
            <person name="Ayvaz T."/>
            <person name="Ross M."/>
            <person name="Santibanez J."/>
            <person name="Aqrawi P."/>
            <person name="Gross S."/>
            <person name="Joshi V."/>
            <person name="Fowler G."/>
            <person name="Nazareth L."/>
            <person name="Reid J."/>
            <person name="Worley K."/>
            <person name="Petrosino J."/>
            <person name="Highlander S."/>
            <person name="Gibbs R."/>
        </authorList>
    </citation>
    <scope>NUCLEOTIDE SEQUENCE [LARGE SCALE GENOMIC DNA]</scope>
    <source>
        <strain evidence="3">DSM 20601</strain>
    </source>
</reference>
<dbReference type="Gene3D" id="3.10.180.10">
    <property type="entry name" value="2,3-Dihydroxybiphenyl 1,2-Dioxygenase, domain 1"/>
    <property type="match status" value="2"/>
</dbReference>
<protein>
    <submittedName>
        <fullName evidence="3">Glyoxalase family protein</fullName>
    </submittedName>
</protein>
<dbReference type="PROSITE" id="PS00934">
    <property type="entry name" value="GLYOXALASE_I_1"/>
    <property type="match status" value="1"/>
</dbReference>
<dbReference type="STRING" id="525367.HMPREF0556_11680"/>
<evidence type="ECO:0000256" key="1">
    <source>
        <dbReference type="ARBA" id="ARBA00022723"/>
    </source>
</evidence>
<dbReference type="PROSITE" id="PS51819">
    <property type="entry name" value="VOC"/>
    <property type="match status" value="1"/>
</dbReference>
<keyword evidence="4" id="KW-1185">Reference proteome</keyword>
<dbReference type="InterPro" id="IPR018146">
    <property type="entry name" value="Glyoxalase_1_CS"/>
</dbReference>
<dbReference type="Pfam" id="PF00903">
    <property type="entry name" value="Glyoxalase"/>
    <property type="match status" value="2"/>
</dbReference>
<dbReference type="InterPro" id="IPR037523">
    <property type="entry name" value="VOC_core"/>
</dbReference>
<dbReference type="HOGENOM" id="CLU_059557_0_0_9"/>
<dbReference type="eggNOG" id="COG2514">
    <property type="taxonomic scope" value="Bacteria"/>
</dbReference>
<dbReference type="CDD" id="cd16359">
    <property type="entry name" value="VOC_BsCatE_like_C"/>
    <property type="match status" value="1"/>
</dbReference>
<dbReference type="InterPro" id="IPR029068">
    <property type="entry name" value="Glyas_Bleomycin-R_OHBP_Dase"/>
</dbReference>
<dbReference type="GO" id="GO:0004462">
    <property type="term" value="F:lactoylglutathione lyase activity"/>
    <property type="evidence" value="ECO:0007669"/>
    <property type="project" value="InterPro"/>
</dbReference>
<dbReference type="AlphaFoldDB" id="D7V0A2"/>
<dbReference type="SUPFAM" id="SSF54593">
    <property type="entry name" value="Glyoxalase/Bleomycin resistance protein/Dihydroxybiphenyl dioxygenase"/>
    <property type="match status" value="2"/>
</dbReference>
<comment type="caution">
    <text evidence="3">The sequence shown here is derived from an EMBL/GenBank/DDBJ whole genome shotgun (WGS) entry which is preliminary data.</text>
</comment>
<keyword evidence="1" id="KW-0479">Metal-binding</keyword>